<dbReference type="Gene3D" id="2.30.110.10">
    <property type="entry name" value="Electron Transport, Fmn-binding Protein, Chain A"/>
    <property type="match status" value="1"/>
</dbReference>
<gene>
    <name evidence="4" type="ORF">O4220_11605</name>
</gene>
<dbReference type="InterPro" id="IPR012349">
    <property type="entry name" value="Split_barrel_FMN-bd"/>
</dbReference>
<keyword evidence="5" id="KW-1185">Reference proteome</keyword>
<protein>
    <submittedName>
        <fullName evidence="4">Flavin reductase family protein</fullName>
    </submittedName>
</protein>
<dbReference type="Pfam" id="PF01613">
    <property type="entry name" value="Flavin_Reduct"/>
    <property type="match status" value="1"/>
</dbReference>
<sequence length="405" mass="44078">MPNAVAIEDAQRTFREVTGHYPTGVAVVTGVHPTGELLALVVGTFSSVSLDPPLVSFMPMKTSRTFTKMEECSSLCINIVGGDQEREVMSIAQRWENKFDGIDWYPSPHGSPALTDAIGWIDTEIWKTVDAGDHWIVLCEVQDMAITNPVSPLIFFQGGYGSFVCTSLLARMDHEILPAIHAAHAARSEVEALAAEIGCEVSVLTAVSADEMATVLSATAPGVDRDAALAQRIPIVPPIGDSYVFALPEAEQNRWIDKLKGDEKDTQVHRNRLDFIREHGYGISFLPSEGSAAYTEMRQATKQYESGRLTPRQERDIRARIGRTSVDYRPQMLDAEGSYNVGSVVLPVRDPAGRHTLTLRLAQVPQNAQGSQVSAWIDQARNVVTVLEAAPADGPGALTDASVRI</sequence>
<comment type="caution">
    <text evidence="4">The sequence shown here is derived from an EMBL/GenBank/DDBJ whole genome shotgun (WGS) entry which is preliminary data.</text>
</comment>
<dbReference type="Gene3D" id="3.30.450.40">
    <property type="match status" value="1"/>
</dbReference>
<evidence type="ECO:0000259" key="3">
    <source>
        <dbReference type="SMART" id="SM00903"/>
    </source>
</evidence>
<dbReference type="Proteomes" id="UP001081071">
    <property type="component" value="Unassembled WGS sequence"/>
</dbReference>
<dbReference type="SUPFAM" id="SSF50475">
    <property type="entry name" value="FMN-binding split barrel"/>
    <property type="match status" value="1"/>
</dbReference>
<dbReference type="RefSeq" id="WP_269604264.1">
    <property type="nucleotide sequence ID" value="NZ_JAPWIJ010000004.1"/>
</dbReference>
<accession>A0ABT4MDU6</accession>
<proteinExistence type="inferred from homology"/>
<evidence type="ECO:0000256" key="2">
    <source>
        <dbReference type="ARBA" id="ARBA00023002"/>
    </source>
</evidence>
<dbReference type="PANTHER" id="PTHR30466:SF11">
    <property type="entry name" value="FLAVIN-DEPENDENT MONOOXYGENASE, REDUCTASE SUBUNIT HSAB"/>
    <property type="match status" value="1"/>
</dbReference>
<feature type="domain" description="Flavin reductase like" evidence="3">
    <location>
        <begin position="18"/>
        <end position="162"/>
    </location>
</feature>
<reference evidence="4" key="1">
    <citation type="submission" date="2022-12" db="EMBL/GenBank/DDBJ databases">
        <authorList>
            <person name="Krivoruchko A.V."/>
            <person name="Elkin A."/>
        </authorList>
    </citation>
    <scope>NUCLEOTIDE SEQUENCE</scope>
    <source>
        <strain evidence="4">IEGM 1391</strain>
    </source>
</reference>
<dbReference type="EMBL" id="JAPWIJ010000004">
    <property type="protein sequence ID" value="MCZ4519161.1"/>
    <property type="molecule type" value="Genomic_DNA"/>
</dbReference>
<organism evidence="4 5">
    <name type="scientific">Rhodococcus ruber</name>
    <dbReference type="NCBI Taxonomy" id="1830"/>
    <lineage>
        <taxon>Bacteria</taxon>
        <taxon>Bacillati</taxon>
        <taxon>Actinomycetota</taxon>
        <taxon>Actinomycetes</taxon>
        <taxon>Mycobacteriales</taxon>
        <taxon>Nocardiaceae</taxon>
        <taxon>Rhodococcus</taxon>
    </lineage>
</organism>
<keyword evidence="2" id="KW-0560">Oxidoreductase</keyword>
<dbReference type="InterPro" id="IPR002563">
    <property type="entry name" value="Flavin_Rdtase-like_dom"/>
</dbReference>
<name>A0ABT4MDU6_9NOCA</name>
<dbReference type="SMART" id="SM00903">
    <property type="entry name" value="Flavin_Reduct"/>
    <property type="match status" value="1"/>
</dbReference>
<dbReference type="InterPro" id="IPR029016">
    <property type="entry name" value="GAF-like_dom_sf"/>
</dbReference>
<dbReference type="PANTHER" id="PTHR30466">
    <property type="entry name" value="FLAVIN REDUCTASE"/>
    <property type="match status" value="1"/>
</dbReference>
<comment type="similarity">
    <text evidence="1">Belongs to the non-flavoprotein flavin reductase family.</text>
</comment>
<evidence type="ECO:0000313" key="5">
    <source>
        <dbReference type="Proteomes" id="UP001081071"/>
    </source>
</evidence>
<evidence type="ECO:0000313" key="4">
    <source>
        <dbReference type="EMBL" id="MCZ4519161.1"/>
    </source>
</evidence>
<dbReference type="InterPro" id="IPR050268">
    <property type="entry name" value="NADH-dep_flavin_reductase"/>
</dbReference>
<evidence type="ECO:0000256" key="1">
    <source>
        <dbReference type="ARBA" id="ARBA00008898"/>
    </source>
</evidence>